<feature type="transmembrane region" description="Helical" evidence="10">
    <location>
        <begin position="503"/>
        <end position="521"/>
    </location>
</feature>
<evidence type="ECO:0000313" key="12">
    <source>
        <dbReference type="Proteomes" id="UP000837801"/>
    </source>
</evidence>
<comment type="subcellular location">
    <subcellularLocation>
        <location evidence="1 10">Endoplasmic reticulum membrane</location>
        <topology evidence="1 10">Multi-pass membrane protein</topology>
    </subcellularLocation>
</comment>
<dbReference type="EMBL" id="CAKXYY010000009">
    <property type="protein sequence ID" value="CAH2353043.1"/>
    <property type="molecule type" value="Genomic_DNA"/>
</dbReference>
<evidence type="ECO:0000256" key="10">
    <source>
        <dbReference type="RuleBase" id="RU365067"/>
    </source>
</evidence>
<sequence length="569" mass="64765">MSSSADLLSKSTRGASLLVAGQLVTKLFTFLLNQVLIRYISPKVFGVSSYLEVLLSTALFFSREGVRLSIQRTEKAEELDEDDKIEEKKGNSGTSSKYVDHTIEGTHQSILNFGYVAIIVGVPISLILSYWQSNSQILTEQITFLAYNKQSLVLVWLSLVLELLVEPLYVLNQFQLDFGKRTKFESSATLARCISTFAVVLLGERFVKGKDTAMRDGVAVLAFSIGQFCYSCTIFILYQLDFRKLNKGEKLSLKIQKIFKSANSDSFYYFNPKIFLIWKNIFIQMVFKQFLTEGDRLLINYVCTVEEQGVYSVITNYGSLIARLLFQPIEESLRLYLTKLLSNPKSENVAISKQIMSYLSKFYLYLSILISIGGYTNGSFLLKMLLGKGASYNWLHTDLFAVFPQYILYIPFLAFNGILESFFNSVATKENIANHSVFMSISTVIFLSASYFFIEYLKLGLSGLILANTVNMTIRIIYCAYFIQQYYKKLDQQFDIKSVTKSILLPLGVGVVTEHLQYYILHQKLMTLALSDFFKSLALCLTFLMFALFLERHLILSAISSFLKKNKTD</sequence>
<comment type="function">
    <text evidence="9 10">Intramembrane glycolipid transporter that operates in the biosynthetic pathway of dolichol-linked oligosaccharides, the glycan precursors employed in protein asparagine (N)-glycosylation. The sequential addition of sugars to dolichol pyrophosphate produces dolichol-linked oligosaccharides containing fourteen sugars, including two GlcNAcs, nine mannoses and three glucoses. Once assembled, the oligosaccharide is transferred from the lipid to nascent proteins by oligosaccharyltransferases. The assembly of dolichol-linked oligosaccharides begins on the cytosolic side of the endoplasmic reticulum membrane and finishes in its lumen. RFT1 could mediate the translocation of the cytosolically oriented intermediate DolPP-GlcNAc2Man5, produced by ALG11, into the ER lumen where dolichol-linked oligosaccharides assembly continues. However, the intramembrane lipid transporter activity could not be confirmed in vitro.</text>
</comment>
<proteinExistence type="inferred from homology"/>
<dbReference type="GO" id="GO:0005789">
    <property type="term" value="C:endoplasmic reticulum membrane"/>
    <property type="evidence" value="ECO:0007669"/>
    <property type="project" value="UniProtKB-SubCell"/>
</dbReference>
<dbReference type="PANTHER" id="PTHR13117:SF5">
    <property type="entry name" value="PROTEIN RFT1 HOMOLOG"/>
    <property type="match status" value="1"/>
</dbReference>
<evidence type="ECO:0000313" key="11">
    <source>
        <dbReference type="EMBL" id="CAH2353043.1"/>
    </source>
</evidence>
<keyword evidence="10" id="KW-0813">Transport</keyword>
<keyword evidence="7 10" id="KW-0472">Membrane</keyword>
<comment type="similarity">
    <text evidence="3 10">Belongs to the RFT1 family.</text>
</comment>
<dbReference type="AlphaFoldDB" id="A0A9P0QPG0"/>
<evidence type="ECO:0000256" key="5">
    <source>
        <dbReference type="ARBA" id="ARBA00022824"/>
    </source>
</evidence>
<feature type="transmembrane region" description="Helical" evidence="10">
    <location>
        <begin position="44"/>
        <end position="62"/>
    </location>
</feature>
<evidence type="ECO:0000256" key="7">
    <source>
        <dbReference type="ARBA" id="ARBA00023136"/>
    </source>
</evidence>
<keyword evidence="12" id="KW-1185">Reference proteome</keyword>
<accession>A0A9P0QPG0</accession>
<dbReference type="Proteomes" id="UP000837801">
    <property type="component" value="Unassembled WGS sequence"/>
</dbReference>
<dbReference type="GO" id="GO:0034203">
    <property type="term" value="P:glycolipid translocation"/>
    <property type="evidence" value="ECO:0007669"/>
    <property type="project" value="TreeGrafter"/>
</dbReference>
<dbReference type="Pfam" id="PF04506">
    <property type="entry name" value="Rft-1"/>
    <property type="match status" value="1"/>
</dbReference>
<feature type="transmembrane region" description="Helical" evidence="10">
    <location>
        <begin position="219"/>
        <end position="240"/>
    </location>
</feature>
<feature type="transmembrane region" description="Helical" evidence="10">
    <location>
        <begin position="12"/>
        <end position="32"/>
    </location>
</feature>
<feature type="transmembrane region" description="Helical" evidence="10">
    <location>
        <begin position="460"/>
        <end position="483"/>
    </location>
</feature>
<evidence type="ECO:0000256" key="1">
    <source>
        <dbReference type="ARBA" id="ARBA00004477"/>
    </source>
</evidence>
<keyword evidence="5 10" id="KW-0256">Endoplasmic reticulum</keyword>
<evidence type="ECO:0000256" key="8">
    <source>
        <dbReference type="ARBA" id="ARBA00044793"/>
    </source>
</evidence>
<comment type="pathway">
    <text evidence="2">Protein modification; protein glycosylation.</text>
</comment>
<organism evidence="11 12">
    <name type="scientific">[Candida] railenensis</name>
    <dbReference type="NCBI Taxonomy" id="45579"/>
    <lineage>
        <taxon>Eukaryota</taxon>
        <taxon>Fungi</taxon>
        <taxon>Dikarya</taxon>
        <taxon>Ascomycota</taxon>
        <taxon>Saccharomycotina</taxon>
        <taxon>Pichiomycetes</taxon>
        <taxon>Debaryomycetaceae</taxon>
        <taxon>Kurtzmaniella</taxon>
    </lineage>
</organism>
<gene>
    <name evidence="11" type="ORF">CLIB1423_09S01530</name>
</gene>
<evidence type="ECO:0000256" key="9">
    <source>
        <dbReference type="ARBA" id="ARBA00045912"/>
    </source>
</evidence>
<feature type="transmembrane region" description="Helical" evidence="10">
    <location>
        <begin position="406"/>
        <end position="423"/>
    </location>
</feature>
<feature type="transmembrane region" description="Helical" evidence="10">
    <location>
        <begin position="435"/>
        <end position="454"/>
    </location>
</feature>
<feature type="transmembrane region" description="Helical" evidence="10">
    <location>
        <begin position="151"/>
        <end position="170"/>
    </location>
</feature>
<protein>
    <recommendedName>
        <fullName evidence="8 10">Man(5)GlcNAc(2)-PP-dolichol translocation protein RFT1</fullName>
    </recommendedName>
</protein>
<comment type="caution">
    <text evidence="11">The sequence shown here is derived from an EMBL/GenBank/DDBJ whole genome shotgun (WGS) entry which is preliminary data.</text>
</comment>
<feature type="transmembrane region" description="Helical" evidence="10">
    <location>
        <begin position="110"/>
        <end position="131"/>
    </location>
</feature>
<evidence type="ECO:0000256" key="6">
    <source>
        <dbReference type="ARBA" id="ARBA00022989"/>
    </source>
</evidence>
<reference evidence="11" key="1">
    <citation type="submission" date="2022-03" db="EMBL/GenBank/DDBJ databases">
        <authorList>
            <person name="Legras J.-L."/>
            <person name="Devillers H."/>
            <person name="Grondin C."/>
        </authorList>
    </citation>
    <scope>NUCLEOTIDE SEQUENCE</scope>
    <source>
        <strain evidence="11">CLIB 1423</strain>
    </source>
</reference>
<dbReference type="OrthoDB" id="9979195at2759"/>
<evidence type="ECO:0000256" key="4">
    <source>
        <dbReference type="ARBA" id="ARBA00022692"/>
    </source>
</evidence>
<evidence type="ECO:0000256" key="3">
    <source>
        <dbReference type="ARBA" id="ARBA00010288"/>
    </source>
</evidence>
<name>A0A9P0QPG0_9ASCO</name>
<feature type="transmembrane region" description="Helical" evidence="10">
    <location>
        <begin position="362"/>
        <end position="386"/>
    </location>
</feature>
<keyword evidence="4 10" id="KW-0812">Transmembrane</keyword>
<dbReference type="InterPro" id="IPR007594">
    <property type="entry name" value="RFT1"/>
</dbReference>
<evidence type="ECO:0000256" key="2">
    <source>
        <dbReference type="ARBA" id="ARBA00004922"/>
    </source>
</evidence>
<keyword evidence="6 10" id="KW-1133">Transmembrane helix</keyword>
<dbReference type="PANTHER" id="PTHR13117">
    <property type="entry name" value="ENDOPLASMIC RETICULUM MULTISPAN TRANSMEMBRANE PROTEIN-RELATED"/>
    <property type="match status" value="1"/>
</dbReference>
<dbReference type="GO" id="GO:0006488">
    <property type="term" value="P:dolichol-linked oligosaccharide biosynthetic process"/>
    <property type="evidence" value="ECO:0007669"/>
    <property type="project" value="InterPro"/>
</dbReference>